<keyword evidence="2" id="KW-1185">Reference proteome</keyword>
<gene>
    <name evidence="1" type="ORF">FJM65_08085</name>
</gene>
<dbReference type="EMBL" id="VFRQ01000003">
    <property type="protein sequence ID" value="TPE44965.1"/>
    <property type="molecule type" value="Genomic_DNA"/>
</dbReference>
<evidence type="ECO:0000313" key="2">
    <source>
        <dbReference type="Proteomes" id="UP000316727"/>
    </source>
</evidence>
<accession>A0A501W8W2</accession>
<proteinExistence type="predicted"/>
<protein>
    <submittedName>
        <fullName evidence="1">Uncharacterized protein</fullName>
    </submittedName>
</protein>
<name>A0A501W8W2_9BACT</name>
<dbReference type="AlphaFoldDB" id="A0A501W8W2"/>
<organism evidence="1 2">
    <name type="scientific">Pontibacter mangrovi</name>
    <dbReference type="NCBI Taxonomy" id="2589816"/>
    <lineage>
        <taxon>Bacteria</taxon>
        <taxon>Pseudomonadati</taxon>
        <taxon>Bacteroidota</taxon>
        <taxon>Cytophagia</taxon>
        <taxon>Cytophagales</taxon>
        <taxon>Hymenobacteraceae</taxon>
        <taxon>Pontibacter</taxon>
    </lineage>
</organism>
<reference evidence="1 2" key="1">
    <citation type="submission" date="2019-06" db="EMBL/GenBank/DDBJ databases">
        <title>A novel bacterium of genus Pontibacter, isolated from marine sediment.</title>
        <authorList>
            <person name="Huang H."/>
            <person name="Mo K."/>
            <person name="Hu Y."/>
        </authorList>
    </citation>
    <scope>NUCLEOTIDE SEQUENCE [LARGE SCALE GENOMIC DNA]</scope>
    <source>
        <strain evidence="1 2">HB172049</strain>
    </source>
</reference>
<dbReference type="RefSeq" id="WP_140620990.1">
    <property type="nucleotide sequence ID" value="NZ_VFRQ01000003.1"/>
</dbReference>
<dbReference type="Proteomes" id="UP000316727">
    <property type="component" value="Unassembled WGS sequence"/>
</dbReference>
<evidence type="ECO:0000313" key="1">
    <source>
        <dbReference type="EMBL" id="TPE44965.1"/>
    </source>
</evidence>
<sequence>MVTTSTPTIRELMPDDYTTKISDMVRAEGKAAPYSSNLSDIVGKERITSKYWVYVERLALATDPDAYKARMAEIREVRGLNPESEE</sequence>
<dbReference type="OrthoDB" id="886813at2"/>
<comment type="caution">
    <text evidence="1">The sequence shown here is derived from an EMBL/GenBank/DDBJ whole genome shotgun (WGS) entry which is preliminary data.</text>
</comment>